<dbReference type="PANTHER" id="PTHR45947:SF3">
    <property type="entry name" value="SULFOQUINOVOSYL TRANSFERASE SQD2"/>
    <property type="match status" value="1"/>
</dbReference>
<dbReference type="RefSeq" id="WP_342158761.1">
    <property type="nucleotide sequence ID" value="NZ_JBCDNA010000001.1"/>
</dbReference>
<accession>A0ABU9L059</accession>
<evidence type="ECO:0000259" key="2">
    <source>
        <dbReference type="Pfam" id="PF13439"/>
    </source>
</evidence>
<dbReference type="CDD" id="cd03801">
    <property type="entry name" value="GT4_PimA-like"/>
    <property type="match status" value="1"/>
</dbReference>
<name>A0ABU9L059_9FLAO</name>
<keyword evidence="4" id="KW-1185">Reference proteome</keyword>
<evidence type="ECO:0000313" key="4">
    <source>
        <dbReference type="Proteomes" id="UP001474120"/>
    </source>
</evidence>
<dbReference type="InterPro" id="IPR001296">
    <property type="entry name" value="Glyco_trans_1"/>
</dbReference>
<reference evidence="3 4" key="1">
    <citation type="submission" date="2024-04" db="EMBL/GenBank/DDBJ databases">
        <title>whole genome sequencing of Lutimonas vermicola strain IMCC1616.</title>
        <authorList>
            <person name="Bae S.S."/>
        </authorList>
    </citation>
    <scope>NUCLEOTIDE SEQUENCE [LARGE SCALE GENOMIC DNA]</scope>
    <source>
        <strain evidence="3 4">IMCC1616</strain>
    </source>
</reference>
<dbReference type="Pfam" id="PF13439">
    <property type="entry name" value="Glyco_transf_4"/>
    <property type="match status" value="1"/>
</dbReference>
<protein>
    <submittedName>
        <fullName evidence="3">Glycosyltransferase family 4 protein</fullName>
        <ecNumber evidence="3">2.4.-.-</ecNumber>
    </submittedName>
</protein>
<dbReference type="Pfam" id="PF00534">
    <property type="entry name" value="Glycos_transf_1"/>
    <property type="match status" value="1"/>
</dbReference>
<dbReference type="EMBL" id="JBCDNA010000001">
    <property type="protein sequence ID" value="MEL4455024.1"/>
    <property type="molecule type" value="Genomic_DNA"/>
</dbReference>
<gene>
    <name evidence="3" type="ORF">AABB81_03900</name>
</gene>
<organism evidence="3 4">
    <name type="scientific">Lutimonas vermicola</name>
    <dbReference type="NCBI Taxonomy" id="414288"/>
    <lineage>
        <taxon>Bacteria</taxon>
        <taxon>Pseudomonadati</taxon>
        <taxon>Bacteroidota</taxon>
        <taxon>Flavobacteriia</taxon>
        <taxon>Flavobacteriales</taxon>
        <taxon>Flavobacteriaceae</taxon>
        <taxon>Lutimonas</taxon>
    </lineage>
</organism>
<sequence>MKVLNICKFLPIKGLVSENDITLKIYSDLKSAYNIESIFVYPCFYIPKFLSDLTTGVRRNYQIVTNKAYTDEKYNIKIRFFRSFIPLKGLYSSLEKSMWAFRIQFVFHQKDLYNLYKDYKPDIIHAHNITDGFYAYKLYKKYGTPYIITLRGVYSYVYEKKWVTKILENAQNLSTPSYSMHGNVKKHHEISLIPHGLDDFWFKDVVEKKVLPSKLRIVTVARLLSLKNIDIILDALNSLKNENNSFNFDIIGEGPEEERLKYLVNEYGLASYVHFHGFLNQDDVRSVLDKNDIFILLSERETFGRVYFEAAARNLLIIGSKGTGADGYFSSKEALFINPNKLELLEVLNSIDCEKFCRMTKLSLEKIRSFKTKIITEKYYSLFNEKVINV</sequence>
<dbReference type="SUPFAM" id="SSF53756">
    <property type="entry name" value="UDP-Glycosyltransferase/glycogen phosphorylase"/>
    <property type="match status" value="1"/>
</dbReference>
<dbReference type="PANTHER" id="PTHR45947">
    <property type="entry name" value="SULFOQUINOVOSYL TRANSFERASE SQD2"/>
    <property type="match status" value="1"/>
</dbReference>
<feature type="domain" description="Glycosyltransferase subfamily 4-like N-terminal" evidence="2">
    <location>
        <begin position="107"/>
        <end position="198"/>
    </location>
</feature>
<evidence type="ECO:0000259" key="1">
    <source>
        <dbReference type="Pfam" id="PF00534"/>
    </source>
</evidence>
<dbReference type="EC" id="2.4.-.-" evidence="3"/>
<dbReference type="Proteomes" id="UP001474120">
    <property type="component" value="Unassembled WGS sequence"/>
</dbReference>
<keyword evidence="3" id="KW-0808">Transferase</keyword>
<keyword evidence="3" id="KW-0328">Glycosyltransferase</keyword>
<dbReference type="Gene3D" id="3.40.50.2000">
    <property type="entry name" value="Glycogen Phosphorylase B"/>
    <property type="match status" value="2"/>
</dbReference>
<evidence type="ECO:0000313" key="3">
    <source>
        <dbReference type="EMBL" id="MEL4455024.1"/>
    </source>
</evidence>
<comment type="caution">
    <text evidence="3">The sequence shown here is derived from an EMBL/GenBank/DDBJ whole genome shotgun (WGS) entry which is preliminary data.</text>
</comment>
<proteinExistence type="predicted"/>
<dbReference type="GO" id="GO:0016757">
    <property type="term" value="F:glycosyltransferase activity"/>
    <property type="evidence" value="ECO:0007669"/>
    <property type="project" value="UniProtKB-KW"/>
</dbReference>
<feature type="domain" description="Glycosyl transferase family 1" evidence="1">
    <location>
        <begin position="213"/>
        <end position="343"/>
    </location>
</feature>
<dbReference type="InterPro" id="IPR050194">
    <property type="entry name" value="Glycosyltransferase_grp1"/>
</dbReference>
<dbReference type="InterPro" id="IPR028098">
    <property type="entry name" value="Glyco_trans_4-like_N"/>
</dbReference>